<dbReference type="EMBL" id="ASPP01004916">
    <property type="protein sequence ID" value="ETO31463.1"/>
    <property type="molecule type" value="Genomic_DNA"/>
</dbReference>
<dbReference type="GO" id="GO:0016757">
    <property type="term" value="F:glycosyltransferase activity"/>
    <property type="evidence" value="ECO:0007669"/>
    <property type="project" value="TreeGrafter"/>
</dbReference>
<feature type="compositionally biased region" description="Basic and acidic residues" evidence="1">
    <location>
        <begin position="36"/>
        <end position="57"/>
    </location>
</feature>
<dbReference type="PANTHER" id="PTHR47032:SF1">
    <property type="entry name" value="UDP-D-XYLOSE:L-FUCOSE ALPHA-1,3-D-XYLOSYLTRANSFERASE-RELATED"/>
    <property type="match status" value="1"/>
</dbReference>
<evidence type="ECO:0000313" key="4">
    <source>
        <dbReference type="Proteomes" id="UP000023152"/>
    </source>
</evidence>
<reference evidence="3 4" key="1">
    <citation type="journal article" date="2013" name="Curr. Biol.">
        <title>The Genome of the Foraminiferan Reticulomyxa filosa.</title>
        <authorList>
            <person name="Glockner G."/>
            <person name="Hulsmann N."/>
            <person name="Schleicher M."/>
            <person name="Noegel A.A."/>
            <person name="Eichinger L."/>
            <person name="Gallinger C."/>
            <person name="Pawlowski J."/>
            <person name="Sierra R."/>
            <person name="Euteneuer U."/>
            <person name="Pillet L."/>
            <person name="Moustafa A."/>
            <person name="Platzer M."/>
            <person name="Groth M."/>
            <person name="Szafranski K."/>
            <person name="Schliwa M."/>
        </authorList>
    </citation>
    <scope>NUCLEOTIDE SEQUENCE [LARGE SCALE GENOMIC DNA]</scope>
</reference>
<dbReference type="PANTHER" id="PTHR47032">
    <property type="entry name" value="UDP-D-XYLOSE:L-FUCOSE ALPHA-1,3-D-XYLOSYLTRANSFERASE-RELATED"/>
    <property type="match status" value="1"/>
</dbReference>
<dbReference type="InterPro" id="IPR005069">
    <property type="entry name" value="Nucl-diP-sugar_transferase"/>
</dbReference>
<dbReference type="GO" id="GO:0005794">
    <property type="term" value="C:Golgi apparatus"/>
    <property type="evidence" value="ECO:0007669"/>
    <property type="project" value="TreeGrafter"/>
</dbReference>
<comment type="caution">
    <text evidence="3">The sequence shown here is derived from an EMBL/GenBank/DDBJ whole genome shotgun (WGS) entry which is preliminary data.</text>
</comment>
<feature type="domain" description="Nucleotide-diphospho-sugar transferase" evidence="2">
    <location>
        <begin position="210"/>
        <end position="327"/>
    </location>
</feature>
<evidence type="ECO:0000313" key="3">
    <source>
        <dbReference type="EMBL" id="ETO31463.1"/>
    </source>
</evidence>
<feature type="non-terminal residue" evidence="3">
    <location>
        <position position="328"/>
    </location>
</feature>
<name>X6P001_RETFI</name>
<dbReference type="Proteomes" id="UP000023152">
    <property type="component" value="Unassembled WGS sequence"/>
</dbReference>
<dbReference type="OrthoDB" id="540503at2759"/>
<dbReference type="AlphaFoldDB" id="X6P001"/>
<evidence type="ECO:0000256" key="1">
    <source>
        <dbReference type="SAM" id="MobiDB-lite"/>
    </source>
</evidence>
<feature type="region of interest" description="Disordered" evidence="1">
    <location>
        <begin position="32"/>
        <end position="57"/>
    </location>
</feature>
<evidence type="ECO:0000259" key="2">
    <source>
        <dbReference type="Pfam" id="PF03407"/>
    </source>
</evidence>
<proteinExistence type="predicted"/>
<protein>
    <recommendedName>
        <fullName evidence="2">Nucleotide-diphospho-sugar transferase domain-containing protein</fullName>
    </recommendedName>
</protein>
<gene>
    <name evidence="3" type="ORF">RFI_05658</name>
</gene>
<organism evidence="3 4">
    <name type="scientific">Reticulomyxa filosa</name>
    <dbReference type="NCBI Taxonomy" id="46433"/>
    <lineage>
        <taxon>Eukaryota</taxon>
        <taxon>Sar</taxon>
        <taxon>Rhizaria</taxon>
        <taxon>Retaria</taxon>
        <taxon>Foraminifera</taxon>
        <taxon>Monothalamids</taxon>
        <taxon>Reticulomyxidae</taxon>
        <taxon>Reticulomyxa</taxon>
    </lineage>
</organism>
<accession>X6P001</accession>
<keyword evidence="4" id="KW-1185">Reference proteome</keyword>
<dbReference type="Pfam" id="PF03407">
    <property type="entry name" value="Nucleotid_trans"/>
    <property type="match status" value="1"/>
</dbReference>
<dbReference type="InterPro" id="IPR052636">
    <property type="entry name" value="UDP-D-xylose:L-fucose_XylT"/>
</dbReference>
<sequence length="328" mass="38000">MNMLIRGFLWALVLGNLLFFLWYDLSVQPSSLGFEPESKPKKEKEESVIENRKNEPTSRELRTYELKNDSGKLSKEEEWRGRQDRLNCHVPVGYPKGPPKLKRLTKICNNLLLFSISCVITDKRKCDQCVPPNGEEDWANAMTKRFQEGEQRTRQERRRELEQIIQNRLTLSSIEDEGIVIFTINAGYTYLFMNWVCGLEALHIAENIRSTTIVVATDEESEQLVRLMGFQVVRGDWLDIKIPKEAAEEFALGAHRFVVALQIVYTFDLIDMGYNVLQQDTDIVWLKDVRSYFYDTFDDVEMPCDGRVDNVGPGNSGFIHIRSNCKTR</sequence>